<protein>
    <submittedName>
        <fullName evidence="2">Uncharacterized protein</fullName>
    </submittedName>
</protein>
<dbReference type="PROSITE" id="PS00539">
    <property type="entry name" value="PYROKININ"/>
    <property type="match status" value="1"/>
</dbReference>
<dbReference type="EMBL" id="AMZH03005341">
    <property type="protein sequence ID" value="RRT66676.1"/>
    <property type="molecule type" value="Genomic_DNA"/>
</dbReference>
<dbReference type="GO" id="GO:0005184">
    <property type="term" value="F:neuropeptide hormone activity"/>
    <property type="evidence" value="ECO:0007669"/>
    <property type="project" value="InterPro"/>
</dbReference>
<proteinExistence type="inferred from homology"/>
<sequence>MYDGLLVFAPQRWHLDPSSGSGWRTLLLQLRILFTSGVAEQIAEVTTRKPLAINRIVALPKPRRRGTRHNFPFLGPLLEPEVSVALEQRLHFVKFLKKLQRSHHSTIFASTLPKENDRFTIEYASHSQASPSTATLGAPSHVRGAGDTHQEVIARAHPIFTRNWLQHPPASQPPGSILALFSASWAPKLLASLALYRCSREFSPRL</sequence>
<organism evidence="2 3">
    <name type="scientific">Ensete ventricosum</name>
    <name type="common">Abyssinian banana</name>
    <name type="synonym">Musa ensete</name>
    <dbReference type="NCBI Taxonomy" id="4639"/>
    <lineage>
        <taxon>Eukaryota</taxon>
        <taxon>Viridiplantae</taxon>
        <taxon>Streptophyta</taxon>
        <taxon>Embryophyta</taxon>
        <taxon>Tracheophyta</taxon>
        <taxon>Spermatophyta</taxon>
        <taxon>Magnoliopsida</taxon>
        <taxon>Liliopsida</taxon>
        <taxon>Zingiberales</taxon>
        <taxon>Musaceae</taxon>
        <taxon>Ensete</taxon>
    </lineage>
</organism>
<dbReference type="GO" id="GO:0007218">
    <property type="term" value="P:neuropeptide signaling pathway"/>
    <property type="evidence" value="ECO:0007669"/>
    <property type="project" value="InterPro"/>
</dbReference>
<dbReference type="InterPro" id="IPR001484">
    <property type="entry name" value="Pyrokinin_CS"/>
</dbReference>
<name>A0A426ZRM3_ENSVE</name>
<evidence type="ECO:0000256" key="1">
    <source>
        <dbReference type="ARBA" id="ARBA00007714"/>
    </source>
</evidence>
<gene>
    <name evidence="2" type="ORF">B296_00025943</name>
</gene>
<evidence type="ECO:0000313" key="2">
    <source>
        <dbReference type="EMBL" id="RRT66676.1"/>
    </source>
</evidence>
<accession>A0A426ZRM3</accession>
<comment type="similarity">
    <text evidence="1">Belongs to the pyrokinin family.</text>
</comment>
<dbReference type="Proteomes" id="UP000287651">
    <property type="component" value="Unassembled WGS sequence"/>
</dbReference>
<dbReference type="AlphaFoldDB" id="A0A426ZRM3"/>
<comment type="caution">
    <text evidence="2">The sequence shown here is derived from an EMBL/GenBank/DDBJ whole genome shotgun (WGS) entry which is preliminary data.</text>
</comment>
<reference evidence="2 3" key="1">
    <citation type="journal article" date="2014" name="Agronomy (Basel)">
        <title>A Draft Genome Sequence for Ensete ventricosum, the Drought-Tolerant Tree Against Hunger.</title>
        <authorList>
            <person name="Harrison J."/>
            <person name="Moore K.A."/>
            <person name="Paszkiewicz K."/>
            <person name="Jones T."/>
            <person name="Grant M."/>
            <person name="Ambacheew D."/>
            <person name="Muzemil S."/>
            <person name="Studholme D.J."/>
        </authorList>
    </citation>
    <scope>NUCLEOTIDE SEQUENCE [LARGE SCALE GENOMIC DNA]</scope>
</reference>
<evidence type="ECO:0000313" key="3">
    <source>
        <dbReference type="Proteomes" id="UP000287651"/>
    </source>
</evidence>